<dbReference type="InterPro" id="IPR012337">
    <property type="entry name" value="RNaseH-like_sf"/>
</dbReference>
<feature type="domain" description="Transposase IS4-like" evidence="1">
    <location>
        <begin position="104"/>
        <end position="344"/>
    </location>
</feature>
<dbReference type="InterPro" id="IPR051698">
    <property type="entry name" value="Transposase_11-like"/>
</dbReference>
<dbReference type="InterPro" id="IPR047647">
    <property type="entry name" value="ISAs1_transpos"/>
</dbReference>
<name>A0ABP8YDS0_9MICO</name>
<dbReference type="RefSeq" id="WP_253878325.1">
    <property type="nucleotide sequence ID" value="NZ_BAABHM010000050.1"/>
</dbReference>
<gene>
    <name evidence="3" type="ORF">GCM10023198_60270</name>
</gene>
<dbReference type="InterPro" id="IPR032806">
    <property type="entry name" value="YbfD_N"/>
</dbReference>
<protein>
    <submittedName>
        <fullName evidence="3">ISAs1 family transposase</fullName>
    </submittedName>
</protein>
<keyword evidence="4" id="KW-1185">Reference proteome</keyword>
<organism evidence="3 4">
    <name type="scientific">Promicromonospora umidemergens</name>
    <dbReference type="NCBI Taxonomy" id="629679"/>
    <lineage>
        <taxon>Bacteria</taxon>
        <taxon>Bacillati</taxon>
        <taxon>Actinomycetota</taxon>
        <taxon>Actinomycetes</taxon>
        <taxon>Micrococcales</taxon>
        <taxon>Promicromonosporaceae</taxon>
        <taxon>Promicromonospora</taxon>
    </lineage>
</organism>
<sequence>MSSLVEVLERVSDPRRPEGRRYPLASMLALLVLATLAGCRTMRTTVAWAGDLEVAVVVGLGFARGLPARSTLTDLTGRVDMGCVSEAMLAWMADRLVAQADPDQRVHVALDGKALRGARHDGDRRAPMQLAVFAPDPGVVLATAEVPAEQGKGGEIAAAVTALDQIGSIAGWVVTGDALHTVKASAAYLRARGAHYIVPVKANRAILHAEVTDIPWKQVPVAARTRERRHGRDEDRVYQVVEITRPATGSAGRLSLPDARQAIRVTSTRQATTPGGETSTATLFYVTSLGPRDATGTEIAATIRARWGIENRLHWIRDVVFNEDRHTTRRENTTRLWTLLRSVAIGLIHLAGLPVTDTTNACYRHPERLFALVK</sequence>
<accession>A0ABP8YDS0</accession>
<evidence type="ECO:0000259" key="1">
    <source>
        <dbReference type="Pfam" id="PF01609"/>
    </source>
</evidence>
<dbReference type="PANTHER" id="PTHR30298">
    <property type="entry name" value="H REPEAT-ASSOCIATED PREDICTED TRANSPOSASE"/>
    <property type="match status" value="1"/>
</dbReference>
<dbReference type="Pfam" id="PF01609">
    <property type="entry name" value="DDE_Tnp_1"/>
    <property type="match status" value="1"/>
</dbReference>
<dbReference type="InterPro" id="IPR002559">
    <property type="entry name" value="Transposase_11"/>
</dbReference>
<dbReference type="NCBIfam" id="NF033564">
    <property type="entry name" value="transpos_ISAs1"/>
    <property type="match status" value="1"/>
</dbReference>
<dbReference type="Proteomes" id="UP001500843">
    <property type="component" value="Unassembled WGS sequence"/>
</dbReference>
<evidence type="ECO:0000313" key="4">
    <source>
        <dbReference type="Proteomes" id="UP001500843"/>
    </source>
</evidence>
<evidence type="ECO:0000259" key="2">
    <source>
        <dbReference type="Pfam" id="PF13808"/>
    </source>
</evidence>
<dbReference type="Pfam" id="PF13808">
    <property type="entry name" value="DDE_Tnp_1_assoc"/>
    <property type="match status" value="1"/>
</dbReference>
<proteinExistence type="predicted"/>
<dbReference type="EMBL" id="BAABHM010000050">
    <property type="protein sequence ID" value="GAA4727260.1"/>
    <property type="molecule type" value="Genomic_DNA"/>
</dbReference>
<reference evidence="4" key="1">
    <citation type="journal article" date="2019" name="Int. J. Syst. Evol. Microbiol.">
        <title>The Global Catalogue of Microorganisms (GCM) 10K type strain sequencing project: providing services to taxonomists for standard genome sequencing and annotation.</title>
        <authorList>
            <consortium name="The Broad Institute Genomics Platform"/>
            <consortium name="The Broad Institute Genome Sequencing Center for Infectious Disease"/>
            <person name="Wu L."/>
            <person name="Ma J."/>
        </authorList>
    </citation>
    <scope>NUCLEOTIDE SEQUENCE [LARGE SCALE GENOMIC DNA]</scope>
    <source>
        <strain evidence="4">JCM 17975</strain>
    </source>
</reference>
<dbReference type="PANTHER" id="PTHR30298:SF0">
    <property type="entry name" value="PROTEIN YBFL-RELATED"/>
    <property type="match status" value="1"/>
</dbReference>
<feature type="domain" description="H repeat-associated protein N-terminal" evidence="2">
    <location>
        <begin position="6"/>
        <end position="92"/>
    </location>
</feature>
<comment type="caution">
    <text evidence="3">The sequence shown here is derived from an EMBL/GenBank/DDBJ whole genome shotgun (WGS) entry which is preliminary data.</text>
</comment>
<dbReference type="SUPFAM" id="SSF53098">
    <property type="entry name" value="Ribonuclease H-like"/>
    <property type="match status" value="1"/>
</dbReference>
<evidence type="ECO:0000313" key="3">
    <source>
        <dbReference type="EMBL" id="GAA4727260.1"/>
    </source>
</evidence>